<dbReference type="AlphaFoldDB" id="A0A6A5S3H5"/>
<dbReference type="Pfam" id="PF13424">
    <property type="entry name" value="TPR_12"/>
    <property type="match status" value="1"/>
</dbReference>
<dbReference type="SUPFAM" id="SSF48452">
    <property type="entry name" value="TPR-like"/>
    <property type="match status" value="1"/>
</dbReference>
<evidence type="ECO:0000256" key="1">
    <source>
        <dbReference type="ARBA" id="ARBA00004496"/>
    </source>
</evidence>
<dbReference type="InterPro" id="IPR002151">
    <property type="entry name" value="Kinesin_light"/>
</dbReference>
<dbReference type="PANTHER" id="PTHR45783">
    <property type="entry name" value="KINESIN LIGHT CHAIN"/>
    <property type="match status" value="1"/>
</dbReference>
<evidence type="ECO:0000256" key="2">
    <source>
        <dbReference type="ARBA" id="ARBA00022490"/>
    </source>
</evidence>
<dbReference type="GO" id="GO:0005871">
    <property type="term" value="C:kinesin complex"/>
    <property type="evidence" value="ECO:0007669"/>
    <property type="project" value="InterPro"/>
</dbReference>
<feature type="non-terminal residue" evidence="5">
    <location>
        <position position="87"/>
    </location>
</feature>
<keyword evidence="6" id="KW-1185">Reference proteome</keyword>
<keyword evidence="4" id="KW-0802">TPR repeat</keyword>
<dbReference type="InterPro" id="IPR011990">
    <property type="entry name" value="TPR-like_helical_dom_sf"/>
</dbReference>
<dbReference type="Gene3D" id="1.25.40.10">
    <property type="entry name" value="Tetratricopeptide repeat domain"/>
    <property type="match status" value="1"/>
</dbReference>
<reference evidence="5" key="1">
    <citation type="journal article" date="2020" name="Stud. Mycol.">
        <title>101 Dothideomycetes genomes: a test case for predicting lifestyles and emergence of pathogens.</title>
        <authorList>
            <person name="Haridas S."/>
            <person name="Albert R."/>
            <person name="Binder M."/>
            <person name="Bloem J."/>
            <person name="Labutti K."/>
            <person name="Salamov A."/>
            <person name="Andreopoulos B."/>
            <person name="Baker S."/>
            <person name="Barry K."/>
            <person name="Bills G."/>
            <person name="Bluhm B."/>
            <person name="Cannon C."/>
            <person name="Castanera R."/>
            <person name="Culley D."/>
            <person name="Daum C."/>
            <person name="Ezra D."/>
            <person name="Gonzalez J."/>
            <person name="Henrissat B."/>
            <person name="Kuo A."/>
            <person name="Liang C."/>
            <person name="Lipzen A."/>
            <person name="Lutzoni F."/>
            <person name="Magnuson J."/>
            <person name="Mondo S."/>
            <person name="Nolan M."/>
            <person name="Ohm R."/>
            <person name="Pangilinan J."/>
            <person name="Park H.-J."/>
            <person name="Ramirez L."/>
            <person name="Alfaro M."/>
            <person name="Sun H."/>
            <person name="Tritt A."/>
            <person name="Yoshinaga Y."/>
            <person name="Zwiers L.-H."/>
            <person name="Turgeon B."/>
            <person name="Goodwin S."/>
            <person name="Spatafora J."/>
            <person name="Crous P."/>
            <person name="Grigoriev I."/>
        </authorList>
    </citation>
    <scope>NUCLEOTIDE SEQUENCE</scope>
    <source>
        <strain evidence="5">CBS 161.51</strain>
    </source>
</reference>
<evidence type="ECO:0008006" key="7">
    <source>
        <dbReference type="Google" id="ProtNLM"/>
    </source>
</evidence>
<keyword evidence="3" id="KW-0677">Repeat</keyword>
<evidence type="ECO:0000313" key="6">
    <source>
        <dbReference type="Proteomes" id="UP000800038"/>
    </source>
</evidence>
<feature type="non-terminal residue" evidence="5">
    <location>
        <position position="1"/>
    </location>
</feature>
<comment type="subcellular location">
    <subcellularLocation>
        <location evidence="1">Cytoplasm</location>
    </subcellularLocation>
</comment>
<protein>
    <recommendedName>
        <fullName evidence="7">Kinesin light chain</fullName>
    </recommendedName>
</protein>
<evidence type="ECO:0000256" key="3">
    <source>
        <dbReference type="ARBA" id="ARBA00022737"/>
    </source>
</evidence>
<sequence>LTNAAWYLCMKGSYQTAQAVATKAMTARERVLGSNNKKTLTSVSVLALVLHYQGNYDEAEKLNRRALEGSVKELGVHHPDTVTSVSN</sequence>
<evidence type="ECO:0000256" key="4">
    <source>
        <dbReference type="ARBA" id="ARBA00022803"/>
    </source>
</evidence>
<dbReference type="OrthoDB" id="3798512at2759"/>
<organism evidence="5 6">
    <name type="scientific">Clathrospora elynae</name>
    <dbReference type="NCBI Taxonomy" id="706981"/>
    <lineage>
        <taxon>Eukaryota</taxon>
        <taxon>Fungi</taxon>
        <taxon>Dikarya</taxon>
        <taxon>Ascomycota</taxon>
        <taxon>Pezizomycotina</taxon>
        <taxon>Dothideomycetes</taxon>
        <taxon>Pleosporomycetidae</taxon>
        <taxon>Pleosporales</taxon>
        <taxon>Diademaceae</taxon>
        <taxon>Clathrospora</taxon>
    </lineage>
</organism>
<accession>A0A6A5S3H5</accession>
<dbReference type="GO" id="GO:0007018">
    <property type="term" value="P:microtubule-based movement"/>
    <property type="evidence" value="ECO:0007669"/>
    <property type="project" value="TreeGrafter"/>
</dbReference>
<gene>
    <name evidence="5" type="ORF">EJ02DRAFT_298812</name>
</gene>
<dbReference type="GO" id="GO:0005737">
    <property type="term" value="C:cytoplasm"/>
    <property type="evidence" value="ECO:0007669"/>
    <property type="project" value="UniProtKB-SubCell"/>
</dbReference>
<dbReference type="PANTHER" id="PTHR45783:SF3">
    <property type="entry name" value="KINESIN LIGHT CHAIN"/>
    <property type="match status" value="1"/>
</dbReference>
<name>A0A6A5S3H5_9PLEO</name>
<proteinExistence type="predicted"/>
<dbReference type="Proteomes" id="UP000800038">
    <property type="component" value="Unassembled WGS sequence"/>
</dbReference>
<keyword evidence="2" id="KW-0963">Cytoplasm</keyword>
<evidence type="ECO:0000313" key="5">
    <source>
        <dbReference type="EMBL" id="KAF1934503.1"/>
    </source>
</evidence>
<dbReference type="EMBL" id="ML976543">
    <property type="protein sequence ID" value="KAF1934503.1"/>
    <property type="molecule type" value="Genomic_DNA"/>
</dbReference>
<dbReference type="GO" id="GO:0019894">
    <property type="term" value="F:kinesin binding"/>
    <property type="evidence" value="ECO:0007669"/>
    <property type="project" value="TreeGrafter"/>
</dbReference>